<protein>
    <submittedName>
        <fullName evidence="2">Uncharacterized protein</fullName>
    </submittedName>
</protein>
<dbReference type="RefSeq" id="WP_119893349.1">
    <property type="nucleotide sequence ID" value="NZ_CP032419.1"/>
</dbReference>
<organism evidence="2 3">
    <name type="scientific">Pseudomonas cavernae</name>
    <dbReference type="NCBI Taxonomy" id="2320867"/>
    <lineage>
        <taxon>Bacteria</taxon>
        <taxon>Pseudomonadati</taxon>
        <taxon>Pseudomonadota</taxon>
        <taxon>Gammaproteobacteria</taxon>
        <taxon>Pseudomonadales</taxon>
        <taxon>Pseudomonadaceae</taxon>
        <taxon>Pseudomonas</taxon>
    </lineage>
</organism>
<reference evidence="3" key="1">
    <citation type="submission" date="2018-09" db="EMBL/GenBank/DDBJ databases">
        <authorList>
            <person name="Zhu H."/>
        </authorList>
    </citation>
    <scope>NUCLEOTIDE SEQUENCE [LARGE SCALE GENOMIC DNA]</scope>
    <source>
        <strain evidence="3">K2W31S-8</strain>
    </source>
</reference>
<name>A0A385Z0K0_9PSED</name>
<feature type="coiled-coil region" evidence="1">
    <location>
        <begin position="151"/>
        <end position="185"/>
    </location>
</feature>
<gene>
    <name evidence="2" type="ORF">D3880_10165</name>
</gene>
<dbReference type="KEGG" id="pcav:D3880_10165"/>
<keyword evidence="3" id="KW-1185">Reference proteome</keyword>
<evidence type="ECO:0000256" key="1">
    <source>
        <dbReference type="SAM" id="Coils"/>
    </source>
</evidence>
<dbReference type="AlphaFoldDB" id="A0A385Z0K0"/>
<dbReference type="Proteomes" id="UP000265560">
    <property type="component" value="Chromosome"/>
</dbReference>
<evidence type="ECO:0000313" key="3">
    <source>
        <dbReference type="Proteomes" id="UP000265560"/>
    </source>
</evidence>
<keyword evidence="1" id="KW-0175">Coiled coil</keyword>
<evidence type="ECO:0000313" key="2">
    <source>
        <dbReference type="EMBL" id="AYC32729.1"/>
    </source>
</evidence>
<proteinExistence type="predicted"/>
<sequence length="188" mass="20531">MTNNAHKADGYEATIAAVKEQRDILSKLKVELDSKISAAMSRVNGTLYGPISLTDYAAYLRRAIDQRGEGFASRWSLRETPATHGQARPHSQIEWQKIDSGSVDVLAGALGAAVSGAELCFYFPEAIHARLLEALHARYGEDWGNSDNPPAEARRQLANEADRDLKALQAQLADVEAKILSLNRAISD</sequence>
<accession>A0A385Z0K0</accession>
<dbReference type="EMBL" id="CP032419">
    <property type="protein sequence ID" value="AYC32729.1"/>
    <property type="molecule type" value="Genomic_DNA"/>
</dbReference>